<dbReference type="EMBL" id="JAMSHJ010000007">
    <property type="protein sequence ID" value="KAI5387734.1"/>
    <property type="molecule type" value="Genomic_DNA"/>
</dbReference>
<feature type="region of interest" description="Disordered" evidence="1">
    <location>
        <begin position="491"/>
        <end position="539"/>
    </location>
</feature>
<dbReference type="GO" id="GO:0043565">
    <property type="term" value="F:sequence-specific DNA binding"/>
    <property type="evidence" value="ECO:0007669"/>
    <property type="project" value="TreeGrafter"/>
</dbReference>
<dbReference type="Proteomes" id="UP001058974">
    <property type="component" value="Chromosome 7"/>
</dbReference>
<proteinExistence type="predicted"/>
<sequence>MKAIIPKSKLVASNLSSHFNKSPPPKSEEGSLLLILIHFSSFSNLRLKQFFKEGMMKENPKGKCGSSSHKSMKEKEKYLVDKIQGIFTNLQSARKESRANDIVMFEEQMHQLLREWKAELESPATSLADGSLGSFTGDLAQLLQAIEEKDDATSPLTNPGPSKTDVHQNNISDNNYPYFQEKSFDNNQPLNHTFEGSASTIFNNALNSSDMAQLDFHPFGLNEEMSHNTVGHNSDLIGQFDLYQNHSLEHNTEIKNSESGQFSFEEGFDCSQFFVDNDTTQFGDNLIPNILPNIRPPPSAFLAPKCALWDCFRPAQGLERCQDYCSTNHELLANSEGLPGMTPILRPGGIDVKDGPLFAAVLAKTLGKEVGIPKCEGAASTKAPWNASEFFDLSFLEGETIREWLFFDKPRRAFDTGNRKQRSLPDYSGRGWHESRKQVMKEHGGHKRSYYMDPQPLSYLEWHLYEYEINNQDGCALYRLELKLVDKKKSPKGKVTKESLNDLQNKMGKLTAAVPSPDDGKSVKGKSEAKSENIGLPEN</sequence>
<evidence type="ECO:0000313" key="3">
    <source>
        <dbReference type="Proteomes" id="UP001058974"/>
    </source>
</evidence>
<dbReference type="Gramene" id="Psat07G0372500-T1">
    <property type="protein sequence ID" value="KAI5387734.1"/>
    <property type="gene ID" value="KIW84_073725"/>
</dbReference>
<feature type="compositionally biased region" description="Basic and acidic residues" evidence="1">
    <location>
        <begin position="431"/>
        <end position="443"/>
    </location>
</feature>
<dbReference type="InterPro" id="IPR039277">
    <property type="entry name" value="VOZ1/VOZ2"/>
</dbReference>
<evidence type="ECO:0000256" key="1">
    <source>
        <dbReference type="SAM" id="MobiDB-lite"/>
    </source>
</evidence>
<evidence type="ECO:0000313" key="2">
    <source>
        <dbReference type="EMBL" id="KAI5387734.1"/>
    </source>
</evidence>
<feature type="region of interest" description="Disordered" evidence="1">
    <location>
        <begin position="417"/>
        <end position="447"/>
    </location>
</feature>
<name>A0A9D4VPF5_PEA</name>
<dbReference type="AlphaFoldDB" id="A0A9D4VPF5"/>
<dbReference type="GO" id="GO:0048578">
    <property type="term" value="P:positive regulation of long-day photoperiodism, flowering"/>
    <property type="evidence" value="ECO:0007669"/>
    <property type="project" value="InterPro"/>
</dbReference>
<dbReference type="GO" id="GO:0045893">
    <property type="term" value="P:positive regulation of DNA-templated transcription"/>
    <property type="evidence" value="ECO:0007669"/>
    <property type="project" value="TreeGrafter"/>
</dbReference>
<accession>A0A9D4VPF5</accession>
<gene>
    <name evidence="2" type="ORF">KIW84_073725</name>
</gene>
<feature type="compositionally biased region" description="Basic and acidic residues" evidence="1">
    <location>
        <begin position="518"/>
        <end position="531"/>
    </location>
</feature>
<comment type="caution">
    <text evidence="2">The sequence shown here is derived from an EMBL/GenBank/DDBJ whole genome shotgun (WGS) entry which is preliminary data.</text>
</comment>
<feature type="compositionally biased region" description="Polar residues" evidence="1">
    <location>
        <begin position="154"/>
        <end position="177"/>
    </location>
</feature>
<keyword evidence="3" id="KW-1185">Reference proteome</keyword>
<dbReference type="PANTHER" id="PTHR33873">
    <property type="entry name" value="TRANSCRIPTION FACTOR VOZ1"/>
    <property type="match status" value="1"/>
</dbReference>
<feature type="region of interest" description="Disordered" evidence="1">
    <location>
        <begin position="150"/>
        <end position="184"/>
    </location>
</feature>
<dbReference type="PANTHER" id="PTHR33873:SF15">
    <property type="entry name" value="TRANSCRIPTION FACTOR VOZ2"/>
    <property type="match status" value="1"/>
</dbReference>
<protein>
    <recommendedName>
        <fullName evidence="4">Transcription factor VOZ1</fullName>
    </recommendedName>
</protein>
<organism evidence="2 3">
    <name type="scientific">Pisum sativum</name>
    <name type="common">Garden pea</name>
    <name type="synonym">Lathyrus oleraceus</name>
    <dbReference type="NCBI Taxonomy" id="3888"/>
    <lineage>
        <taxon>Eukaryota</taxon>
        <taxon>Viridiplantae</taxon>
        <taxon>Streptophyta</taxon>
        <taxon>Embryophyta</taxon>
        <taxon>Tracheophyta</taxon>
        <taxon>Spermatophyta</taxon>
        <taxon>Magnoliopsida</taxon>
        <taxon>eudicotyledons</taxon>
        <taxon>Gunneridae</taxon>
        <taxon>Pentapetalae</taxon>
        <taxon>rosids</taxon>
        <taxon>fabids</taxon>
        <taxon>Fabales</taxon>
        <taxon>Fabaceae</taxon>
        <taxon>Papilionoideae</taxon>
        <taxon>50 kb inversion clade</taxon>
        <taxon>NPAAA clade</taxon>
        <taxon>Hologalegina</taxon>
        <taxon>IRL clade</taxon>
        <taxon>Fabeae</taxon>
        <taxon>Lathyrus</taxon>
    </lineage>
</organism>
<dbReference type="OrthoDB" id="1848362at2759"/>
<evidence type="ECO:0008006" key="4">
    <source>
        <dbReference type="Google" id="ProtNLM"/>
    </source>
</evidence>
<reference evidence="2 3" key="1">
    <citation type="journal article" date="2022" name="Nat. Genet.">
        <title>Improved pea reference genome and pan-genome highlight genomic features and evolutionary characteristics.</title>
        <authorList>
            <person name="Yang T."/>
            <person name="Liu R."/>
            <person name="Luo Y."/>
            <person name="Hu S."/>
            <person name="Wang D."/>
            <person name="Wang C."/>
            <person name="Pandey M.K."/>
            <person name="Ge S."/>
            <person name="Xu Q."/>
            <person name="Li N."/>
            <person name="Li G."/>
            <person name="Huang Y."/>
            <person name="Saxena R.K."/>
            <person name="Ji Y."/>
            <person name="Li M."/>
            <person name="Yan X."/>
            <person name="He Y."/>
            <person name="Liu Y."/>
            <person name="Wang X."/>
            <person name="Xiang C."/>
            <person name="Varshney R.K."/>
            <person name="Ding H."/>
            <person name="Gao S."/>
            <person name="Zong X."/>
        </authorList>
    </citation>
    <scope>NUCLEOTIDE SEQUENCE [LARGE SCALE GENOMIC DNA]</scope>
    <source>
        <strain evidence="2 3">cv. Zhongwan 6</strain>
    </source>
</reference>
<dbReference type="GO" id="GO:0005634">
    <property type="term" value="C:nucleus"/>
    <property type="evidence" value="ECO:0007669"/>
    <property type="project" value="TreeGrafter"/>
</dbReference>